<protein>
    <submittedName>
        <fullName evidence="9">Response regulator transcription factor</fullName>
    </submittedName>
</protein>
<dbReference type="InterPro" id="IPR001789">
    <property type="entry name" value="Sig_transdc_resp-reg_receiver"/>
</dbReference>
<dbReference type="CDD" id="cd00383">
    <property type="entry name" value="trans_reg_C"/>
    <property type="match status" value="1"/>
</dbReference>
<evidence type="ECO:0000256" key="4">
    <source>
        <dbReference type="ARBA" id="ARBA00023163"/>
    </source>
</evidence>
<dbReference type="InterPro" id="IPR011006">
    <property type="entry name" value="CheY-like_superfamily"/>
</dbReference>
<evidence type="ECO:0000256" key="6">
    <source>
        <dbReference type="PROSITE-ProRule" id="PRU01091"/>
    </source>
</evidence>
<dbReference type="InterPro" id="IPR039420">
    <property type="entry name" value="WalR-like"/>
</dbReference>
<dbReference type="Gene3D" id="1.10.10.10">
    <property type="entry name" value="Winged helix-like DNA-binding domain superfamily/Winged helix DNA-binding domain"/>
    <property type="match status" value="1"/>
</dbReference>
<reference evidence="10" key="1">
    <citation type="journal article" date="2019" name="Int. J. Syst. Evol. Microbiol.">
        <title>The Global Catalogue of Microorganisms (GCM) 10K type strain sequencing project: providing services to taxonomists for standard genome sequencing and annotation.</title>
        <authorList>
            <consortium name="The Broad Institute Genomics Platform"/>
            <consortium name="The Broad Institute Genome Sequencing Center for Infectious Disease"/>
            <person name="Wu L."/>
            <person name="Ma J."/>
        </authorList>
    </citation>
    <scope>NUCLEOTIDE SEQUENCE [LARGE SCALE GENOMIC DNA]</scope>
    <source>
        <strain evidence="10">JCM 18077</strain>
    </source>
</reference>
<comment type="caution">
    <text evidence="9">The sequence shown here is derived from an EMBL/GenBank/DDBJ whole genome shotgun (WGS) entry which is preliminary data.</text>
</comment>
<dbReference type="Gene3D" id="6.10.250.690">
    <property type="match status" value="1"/>
</dbReference>
<keyword evidence="4" id="KW-0804">Transcription</keyword>
<feature type="modified residue" description="4-aspartylphosphate" evidence="5">
    <location>
        <position position="73"/>
    </location>
</feature>
<dbReference type="InterPro" id="IPR001867">
    <property type="entry name" value="OmpR/PhoB-type_DNA-bd"/>
</dbReference>
<feature type="domain" description="OmpR/PhoB-type" evidence="8">
    <location>
        <begin position="154"/>
        <end position="252"/>
    </location>
</feature>
<dbReference type="Pfam" id="PF00072">
    <property type="entry name" value="Response_reg"/>
    <property type="match status" value="1"/>
</dbReference>
<name>A0ABP8ZFF6_9ACTN</name>
<dbReference type="PROSITE" id="PS51755">
    <property type="entry name" value="OMPR_PHOB"/>
    <property type="match status" value="1"/>
</dbReference>
<dbReference type="InterPro" id="IPR036388">
    <property type="entry name" value="WH-like_DNA-bd_sf"/>
</dbReference>
<dbReference type="RefSeq" id="WP_345313987.1">
    <property type="nucleotide sequence ID" value="NZ_BAABIE010000014.1"/>
</dbReference>
<keyword evidence="10" id="KW-1185">Reference proteome</keyword>
<dbReference type="PANTHER" id="PTHR48111">
    <property type="entry name" value="REGULATOR OF RPOS"/>
    <property type="match status" value="1"/>
</dbReference>
<dbReference type="PANTHER" id="PTHR48111:SF4">
    <property type="entry name" value="DNA-BINDING DUAL TRANSCRIPTIONAL REGULATOR OMPR"/>
    <property type="match status" value="1"/>
</dbReference>
<evidence type="ECO:0000256" key="3">
    <source>
        <dbReference type="ARBA" id="ARBA00023125"/>
    </source>
</evidence>
<feature type="domain" description="Response regulatory" evidence="7">
    <location>
        <begin position="24"/>
        <end position="137"/>
    </location>
</feature>
<keyword evidence="1 5" id="KW-0597">Phosphoprotein</keyword>
<dbReference type="Proteomes" id="UP001500822">
    <property type="component" value="Unassembled WGS sequence"/>
</dbReference>
<dbReference type="PROSITE" id="PS50110">
    <property type="entry name" value="RESPONSE_REGULATORY"/>
    <property type="match status" value="1"/>
</dbReference>
<feature type="DNA-binding region" description="OmpR/PhoB-type" evidence="6">
    <location>
        <begin position="154"/>
        <end position="252"/>
    </location>
</feature>
<evidence type="ECO:0000256" key="5">
    <source>
        <dbReference type="PROSITE-ProRule" id="PRU00169"/>
    </source>
</evidence>
<keyword evidence="3 6" id="KW-0238">DNA-binding</keyword>
<evidence type="ECO:0000256" key="2">
    <source>
        <dbReference type="ARBA" id="ARBA00023015"/>
    </source>
</evidence>
<dbReference type="EMBL" id="BAABIE010000014">
    <property type="protein sequence ID" value="GAA4754912.1"/>
    <property type="molecule type" value="Genomic_DNA"/>
</dbReference>
<organism evidence="9 10">
    <name type="scientific">Gordonia alkaliphila</name>
    <dbReference type="NCBI Taxonomy" id="1053547"/>
    <lineage>
        <taxon>Bacteria</taxon>
        <taxon>Bacillati</taxon>
        <taxon>Actinomycetota</taxon>
        <taxon>Actinomycetes</taxon>
        <taxon>Mycobacteriales</taxon>
        <taxon>Gordoniaceae</taxon>
        <taxon>Gordonia</taxon>
    </lineage>
</organism>
<evidence type="ECO:0000313" key="10">
    <source>
        <dbReference type="Proteomes" id="UP001500822"/>
    </source>
</evidence>
<evidence type="ECO:0000256" key="1">
    <source>
        <dbReference type="ARBA" id="ARBA00022553"/>
    </source>
</evidence>
<proteinExistence type="predicted"/>
<dbReference type="Gene3D" id="3.40.50.2300">
    <property type="match status" value="1"/>
</dbReference>
<dbReference type="SMART" id="SM00862">
    <property type="entry name" value="Trans_reg_C"/>
    <property type="match status" value="1"/>
</dbReference>
<dbReference type="SUPFAM" id="SSF52172">
    <property type="entry name" value="CheY-like"/>
    <property type="match status" value="1"/>
</dbReference>
<sequence length="259" mass="28294">MNSVPGVSAPADGLPADRPRAGLHALVVEDEPDLAAIVGDYLRRAGFDVTVLHDGTQAVASAQQHAPDVVVLDLGLPGLDGIEVCRQLRTFSDAYIVMLTARAAEVDMLIGLSVGADDYILKPFSPRVLIARIDAMLRRPRQADAEPEPDAPPRRVRELGPVIVDLDARQVWVGGNHVHLTRTEFDILAALIRRPGVVVTREHLMNTVWDSDWVGDTHVVDVHIGSLRRKLDDRGDDRLIETVRGVGYRIDTPTPSSAR</sequence>
<keyword evidence="2" id="KW-0805">Transcription regulation</keyword>
<dbReference type="Pfam" id="PF00486">
    <property type="entry name" value="Trans_reg_C"/>
    <property type="match status" value="1"/>
</dbReference>
<evidence type="ECO:0000313" key="9">
    <source>
        <dbReference type="EMBL" id="GAA4754912.1"/>
    </source>
</evidence>
<accession>A0ABP8ZFF6</accession>
<evidence type="ECO:0000259" key="7">
    <source>
        <dbReference type="PROSITE" id="PS50110"/>
    </source>
</evidence>
<evidence type="ECO:0000259" key="8">
    <source>
        <dbReference type="PROSITE" id="PS51755"/>
    </source>
</evidence>
<dbReference type="SMART" id="SM00448">
    <property type="entry name" value="REC"/>
    <property type="match status" value="1"/>
</dbReference>
<gene>
    <name evidence="9" type="ORF">GCM10023217_28200</name>
</gene>